<feature type="region of interest" description="Disordered" evidence="1">
    <location>
        <begin position="1"/>
        <end position="25"/>
    </location>
</feature>
<gene>
    <name evidence="3" type="ordered locus">MLP_04530</name>
</gene>
<evidence type="ECO:0000313" key="4">
    <source>
        <dbReference type="Proteomes" id="UP000007947"/>
    </source>
</evidence>
<reference evidence="3 4" key="1">
    <citation type="submission" date="2011-05" db="EMBL/GenBank/DDBJ databases">
        <title>Whole genome sequence of Microlunatus phosphovorus NM-1.</title>
        <authorList>
            <person name="Hosoyama A."/>
            <person name="Sasaki K."/>
            <person name="Harada T."/>
            <person name="Igarashi R."/>
            <person name="Kawakoshi A."/>
            <person name="Sasagawa M."/>
            <person name="Fukada J."/>
            <person name="Nakamura S."/>
            <person name="Katano Y."/>
            <person name="Hanada S."/>
            <person name="Kamagata Y."/>
            <person name="Nakamura N."/>
            <person name="Yamazaki S."/>
            <person name="Fujita N."/>
        </authorList>
    </citation>
    <scope>NUCLEOTIDE SEQUENCE [LARGE SCALE GENOMIC DNA]</scope>
    <source>
        <strain evidence="4">ATCC 700054 / DSM 10555 / JCM 9379 / NBRC 101784 / NCIMB 13414 / VKM Ac-1990 / NM-1</strain>
    </source>
</reference>
<dbReference type="eggNOG" id="ENOG5031VFI">
    <property type="taxonomic scope" value="Bacteria"/>
</dbReference>
<protein>
    <submittedName>
        <fullName evidence="3">Uncharacterized protein</fullName>
    </submittedName>
</protein>
<keyword evidence="2" id="KW-0812">Transmembrane</keyword>
<dbReference type="KEGG" id="mph:MLP_04530"/>
<keyword evidence="2" id="KW-0472">Membrane</keyword>
<dbReference type="RefSeq" id="WP_013861356.1">
    <property type="nucleotide sequence ID" value="NC_015635.1"/>
</dbReference>
<dbReference type="STRING" id="1032480.MLP_04530"/>
<dbReference type="EMBL" id="AP012204">
    <property type="protein sequence ID" value="BAK33467.1"/>
    <property type="molecule type" value="Genomic_DNA"/>
</dbReference>
<name>F5XJX1_MICPN</name>
<accession>F5XJX1</accession>
<evidence type="ECO:0000256" key="2">
    <source>
        <dbReference type="SAM" id="Phobius"/>
    </source>
</evidence>
<evidence type="ECO:0000313" key="3">
    <source>
        <dbReference type="EMBL" id="BAK33467.1"/>
    </source>
</evidence>
<keyword evidence="4" id="KW-1185">Reference proteome</keyword>
<dbReference type="OrthoDB" id="5116822at2"/>
<feature type="compositionally biased region" description="Low complexity" evidence="1">
    <location>
        <begin position="16"/>
        <end position="25"/>
    </location>
</feature>
<dbReference type="AlphaFoldDB" id="F5XJX1"/>
<sequence>MAREQNPPDQKPSEPPASASTSPRAARSLARRPIVWLTGIVVAALGATLTNALVPTFNRLLDPIVQHGPAVEVLDASAFHSDEVGDSVVFPASTSFGKDDLATLNDQSDPTAWLEARGGVPVGTVLAQFVLAGNRKDPVRIIDMVPAATCTTPLAGALFKDPPAGSDDSVRIDFDLDGGGAGTYRGSDGWPTAFFPARTISLAQGEQQVLIATASTARQSCEVRFRLTVLADGEREEIEIPAHDQPGYRVSAKLPEKAYDAVYLGGVVCPDGFVKASKEYVAGHDPQPCR</sequence>
<organism evidence="3 4">
    <name type="scientific">Microlunatus phosphovorus (strain ATCC 700054 / DSM 10555 / JCM 9379 / NBRC 101784 / NCIMB 13414 / VKM Ac-1990 / NM-1)</name>
    <dbReference type="NCBI Taxonomy" id="1032480"/>
    <lineage>
        <taxon>Bacteria</taxon>
        <taxon>Bacillati</taxon>
        <taxon>Actinomycetota</taxon>
        <taxon>Actinomycetes</taxon>
        <taxon>Propionibacteriales</taxon>
        <taxon>Propionibacteriaceae</taxon>
        <taxon>Microlunatus</taxon>
    </lineage>
</organism>
<dbReference type="HOGENOM" id="CLU_893694_0_0_11"/>
<evidence type="ECO:0000256" key="1">
    <source>
        <dbReference type="SAM" id="MobiDB-lite"/>
    </source>
</evidence>
<proteinExistence type="predicted"/>
<keyword evidence="2" id="KW-1133">Transmembrane helix</keyword>
<feature type="transmembrane region" description="Helical" evidence="2">
    <location>
        <begin position="34"/>
        <end position="54"/>
    </location>
</feature>
<dbReference type="Proteomes" id="UP000007947">
    <property type="component" value="Chromosome"/>
</dbReference>